<dbReference type="Pfam" id="PF13896">
    <property type="entry name" value="Glyco_transf_49"/>
    <property type="match status" value="1"/>
</dbReference>
<keyword evidence="9" id="KW-1185">Reference proteome</keyword>
<dbReference type="EMBL" id="KZ857381">
    <property type="protein sequence ID" value="RDX56287.1"/>
    <property type="molecule type" value="Genomic_DNA"/>
</dbReference>
<evidence type="ECO:0000256" key="1">
    <source>
        <dbReference type="ARBA" id="ARBA00004606"/>
    </source>
</evidence>
<keyword evidence="5 7" id="KW-0472">Membrane</keyword>
<dbReference type="OrthoDB" id="411524at2759"/>
<evidence type="ECO:0000256" key="6">
    <source>
        <dbReference type="ARBA" id="ARBA00023180"/>
    </source>
</evidence>
<sequence length="547" mass="61310">MSGGVVLRLLQFSIGLYAAVAVIHTTWLYLLLPLSRFSWPSTVTAPATAHRVDRLSQSTGPNVPELNVDLDLAVLLDDDHWADVSTSRYASSELVQLPRSKVSARKIGRVSGYGVNEESLLSKAFSEAMHPTRIIPFYFKAAHSVDPDDVTITTLVTSNRFRVFKQLVERYRGPISVTIHIPLPLHSSFSTLKPDHPSRAALNSLHALYASSPLFSQYVDVHLALSPFTSPLSPEATSSPEGEGGRQFNVWRNAARLFARTDFVMMLDVDFAVCTDWRGFIRDTLRAASSSPIRHTTRTPRREQPYVPGGANGTEIVQWLREGSAALVVPAFEHVKQEDGVDQRSFPGDKQVQLTGAVPQTLIRLVQANPPVIASFHASWGPGHSSTDYERYYSIPAGSGAIYKVEQYQSAYEPYVITNKRVSWCDERFAGYGGNKAACLFEMYLSGVSFYVLSDHFLIHQSHKYEEEARREERKSNRKVYADFKEESCLRYLYRYYREGTLHTERAANAREECKKIKNISKTVSQVTPCKAQNRCNVDALLPSGFS</sequence>
<dbReference type="GO" id="GO:0015020">
    <property type="term" value="F:glucuronosyltransferase activity"/>
    <property type="evidence" value="ECO:0007669"/>
    <property type="project" value="TreeGrafter"/>
</dbReference>
<keyword evidence="6" id="KW-0325">Glycoprotein</keyword>
<evidence type="ECO:0000256" key="3">
    <source>
        <dbReference type="ARBA" id="ARBA00022968"/>
    </source>
</evidence>
<dbReference type="Proteomes" id="UP000256964">
    <property type="component" value="Unassembled WGS sequence"/>
</dbReference>
<keyword evidence="4 7" id="KW-1133">Transmembrane helix</keyword>
<dbReference type="PANTHER" id="PTHR12270:SF25">
    <property type="entry name" value="GLYCOSYLTRANSFERASE-LIKE PROTEIN LARGE"/>
    <property type="match status" value="1"/>
</dbReference>
<gene>
    <name evidence="8" type="ORF">OH76DRAFT_1337714</name>
</gene>
<protein>
    <recommendedName>
        <fullName evidence="10">Glycosyltransferase family 49 protein</fullName>
    </recommendedName>
</protein>
<keyword evidence="2 7" id="KW-0812">Transmembrane</keyword>
<dbReference type="AlphaFoldDB" id="A0A371DUR5"/>
<dbReference type="GO" id="GO:0016020">
    <property type="term" value="C:membrane"/>
    <property type="evidence" value="ECO:0007669"/>
    <property type="project" value="UniProtKB-SubCell"/>
</dbReference>
<name>A0A371DUR5_9APHY</name>
<evidence type="ECO:0000256" key="7">
    <source>
        <dbReference type="SAM" id="Phobius"/>
    </source>
</evidence>
<dbReference type="GO" id="GO:0042285">
    <property type="term" value="F:xylosyltransferase activity"/>
    <property type="evidence" value="ECO:0007669"/>
    <property type="project" value="TreeGrafter"/>
</dbReference>
<dbReference type="InterPro" id="IPR051292">
    <property type="entry name" value="Xyl/GlcA_transferase"/>
</dbReference>
<evidence type="ECO:0000313" key="8">
    <source>
        <dbReference type="EMBL" id="RDX56287.1"/>
    </source>
</evidence>
<evidence type="ECO:0000256" key="2">
    <source>
        <dbReference type="ARBA" id="ARBA00022692"/>
    </source>
</evidence>
<evidence type="ECO:0000256" key="4">
    <source>
        <dbReference type="ARBA" id="ARBA00022989"/>
    </source>
</evidence>
<dbReference type="STRING" id="139420.A0A371DUR5"/>
<evidence type="ECO:0000313" key="9">
    <source>
        <dbReference type="Proteomes" id="UP000256964"/>
    </source>
</evidence>
<evidence type="ECO:0000256" key="5">
    <source>
        <dbReference type="ARBA" id="ARBA00023136"/>
    </source>
</evidence>
<proteinExistence type="predicted"/>
<dbReference type="PANTHER" id="PTHR12270">
    <property type="entry name" value="GLYCOSYLTRANSFERASE-RELATED"/>
    <property type="match status" value="1"/>
</dbReference>
<dbReference type="GO" id="GO:0035269">
    <property type="term" value="P:protein O-linked glycosylation via mannose"/>
    <property type="evidence" value="ECO:0007669"/>
    <property type="project" value="TreeGrafter"/>
</dbReference>
<organism evidence="8 9">
    <name type="scientific">Lentinus brumalis</name>
    <dbReference type="NCBI Taxonomy" id="2498619"/>
    <lineage>
        <taxon>Eukaryota</taxon>
        <taxon>Fungi</taxon>
        <taxon>Dikarya</taxon>
        <taxon>Basidiomycota</taxon>
        <taxon>Agaricomycotina</taxon>
        <taxon>Agaricomycetes</taxon>
        <taxon>Polyporales</taxon>
        <taxon>Polyporaceae</taxon>
        <taxon>Lentinus</taxon>
    </lineage>
</organism>
<reference evidence="8 9" key="1">
    <citation type="journal article" date="2018" name="Biotechnol. Biofuels">
        <title>Integrative visual omics of the white-rot fungus Polyporus brumalis exposes the biotechnological potential of its oxidative enzymes for delignifying raw plant biomass.</title>
        <authorList>
            <person name="Miyauchi S."/>
            <person name="Rancon A."/>
            <person name="Drula E."/>
            <person name="Hage H."/>
            <person name="Chaduli D."/>
            <person name="Favel A."/>
            <person name="Grisel S."/>
            <person name="Henrissat B."/>
            <person name="Herpoel-Gimbert I."/>
            <person name="Ruiz-Duenas F.J."/>
            <person name="Chevret D."/>
            <person name="Hainaut M."/>
            <person name="Lin J."/>
            <person name="Wang M."/>
            <person name="Pangilinan J."/>
            <person name="Lipzen A."/>
            <person name="Lesage-Meessen L."/>
            <person name="Navarro D."/>
            <person name="Riley R."/>
            <person name="Grigoriev I.V."/>
            <person name="Zhou S."/>
            <person name="Raouche S."/>
            <person name="Rosso M.N."/>
        </authorList>
    </citation>
    <scope>NUCLEOTIDE SEQUENCE [LARGE SCALE GENOMIC DNA]</scope>
    <source>
        <strain evidence="8 9">BRFM 1820</strain>
    </source>
</reference>
<feature type="transmembrane region" description="Helical" evidence="7">
    <location>
        <begin position="12"/>
        <end position="32"/>
    </location>
</feature>
<accession>A0A371DUR5</accession>
<comment type="subcellular location">
    <subcellularLocation>
        <location evidence="1">Membrane</location>
        <topology evidence="1">Single-pass type II membrane protein</topology>
    </subcellularLocation>
</comment>
<evidence type="ECO:0008006" key="10">
    <source>
        <dbReference type="Google" id="ProtNLM"/>
    </source>
</evidence>
<keyword evidence="3" id="KW-0735">Signal-anchor</keyword>